<reference evidence="1 2" key="1">
    <citation type="submission" date="2018-08" db="EMBL/GenBank/DDBJ databases">
        <title>Pallidiluteibacterium maritimus gen. nov., sp. nov., isolated from coastal sediment.</title>
        <authorList>
            <person name="Zhou L.Y."/>
        </authorList>
    </citation>
    <scope>NUCLEOTIDE SEQUENCE [LARGE SCALE GENOMIC DNA]</scope>
    <source>
        <strain evidence="1 2">XSD2</strain>
    </source>
</reference>
<dbReference type="InterPro" id="IPR011604">
    <property type="entry name" value="PDDEXK-like_dom_sf"/>
</dbReference>
<dbReference type="RefSeq" id="WP_119436390.1">
    <property type="nucleotide sequence ID" value="NZ_QWGR01000002.1"/>
</dbReference>
<evidence type="ECO:0000313" key="2">
    <source>
        <dbReference type="Proteomes" id="UP000265926"/>
    </source>
</evidence>
<organism evidence="1 2">
    <name type="scientific">Maribellus luteus</name>
    <dbReference type="NCBI Taxonomy" id="2305463"/>
    <lineage>
        <taxon>Bacteria</taxon>
        <taxon>Pseudomonadati</taxon>
        <taxon>Bacteroidota</taxon>
        <taxon>Bacteroidia</taxon>
        <taxon>Marinilabiliales</taxon>
        <taxon>Prolixibacteraceae</taxon>
        <taxon>Maribellus</taxon>
    </lineage>
</organism>
<evidence type="ECO:0000313" key="1">
    <source>
        <dbReference type="EMBL" id="RIJ49702.1"/>
    </source>
</evidence>
<dbReference type="InterPro" id="IPR026350">
    <property type="entry name" value="GxxExxY"/>
</dbReference>
<dbReference type="Pfam" id="PF13366">
    <property type="entry name" value="PDDEXK_3"/>
    <property type="match status" value="1"/>
</dbReference>
<dbReference type="AlphaFoldDB" id="A0A399T4K9"/>
<sequence>MTENEIAKIIVNTCYDIHVKLGPGLLESVYEEILFYELTSLGLNVERQKAIPLTWEDKKMEIGFRADLIVENKVIIELKSVEVIAPVHPKQLLTYLRITGLKLGLLINFNERLIKDGLTRIVNRL</sequence>
<dbReference type="Gene3D" id="3.90.320.10">
    <property type="match status" value="1"/>
</dbReference>
<comment type="caution">
    <text evidence="1">The sequence shown here is derived from an EMBL/GenBank/DDBJ whole genome shotgun (WGS) entry which is preliminary data.</text>
</comment>
<dbReference type="NCBIfam" id="TIGR04256">
    <property type="entry name" value="GxxExxY"/>
    <property type="match status" value="1"/>
</dbReference>
<name>A0A399T4K9_9BACT</name>
<keyword evidence="2" id="KW-1185">Reference proteome</keyword>
<gene>
    <name evidence="1" type="ORF">D1614_02880</name>
</gene>
<accession>A0A399T4K9</accession>
<protein>
    <submittedName>
        <fullName evidence="1">GxxExxY protein</fullName>
    </submittedName>
</protein>
<proteinExistence type="predicted"/>
<dbReference type="EMBL" id="QWGR01000002">
    <property type="protein sequence ID" value="RIJ49702.1"/>
    <property type="molecule type" value="Genomic_DNA"/>
</dbReference>
<dbReference type="Proteomes" id="UP000265926">
    <property type="component" value="Unassembled WGS sequence"/>
</dbReference>
<dbReference type="OrthoDB" id="1119698at2"/>